<evidence type="ECO:0000313" key="3">
    <source>
        <dbReference type="EMBL" id="RAU17970.1"/>
    </source>
</evidence>
<dbReference type="RefSeq" id="WP_112159057.1">
    <property type="nucleotide sequence ID" value="NZ_QKRX01000006.1"/>
</dbReference>
<proteinExistence type="predicted"/>
<dbReference type="Pfam" id="PF05170">
    <property type="entry name" value="AsmA"/>
    <property type="match status" value="1"/>
</dbReference>
<dbReference type="GO" id="GO:0005886">
    <property type="term" value="C:plasma membrane"/>
    <property type="evidence" value="ECO:0007669"/>
    <property type="project" value="TreeGrafter"/>
</dbReference>
<protein>
    <recommendedName>
        <fullName evidence="2">AsmA domain-containing protein</fullName>
    </recommendedName>
</protein>
<evidence type="ECO:0000256" key="1">
    <source>
        <dbReference type="SAM" id="Phobius"/>
    </source>
</evidence>
<keyword evidence="1" id="KW-0812">Transmembrane</keyword>
<name>A0A364NLV2_9GAMM</name>
<dbReference type="InterPro" id="IPR052894">
    <property type="entry name" value="AsmA-related"/>
</dbReference>
<dbReference type="Proteomes" id="UP000250744">
    <property type="component" value="Unassembled WGS sequence"/>
</dbReference>
<comment type="caution">
    <text evidence="3">The sequence shown here is derived from an EMBL/GenBank/DDBJ whole genome shotgun (WGS) entry which is preliminary data.</text>
</comment>
<feature type="domain" description="AsmA" evidence="2">
    <location>
        <begin position="1"/>
        <end position="592"/>
    </location>
</feature>
<dbReference type="OrthoDB" id="9766390at2"/>
<dbReference type="PANTHER" id="PTHR30441">
    <property type="entry name" value="DUF748 DOMAIN-CONTAINING PROTEIN"/>
    <property type="match status" value="1"/>
</dbReference>
<dbReference type="GO" id="GO:0090313">
    <property type="term" value="P:regulation of protein targeting to membrane"/>
    <property type="evidence" value="ECO:0007669"/>
    <property type="project" value="TreeGrafter"/>
</dbReference>
<keyword evidence="4" id="KW-1185">Reference proteome</keyword>
<evidence type="ECO:0000259" key="2">
    <source>
        <dbReference type="Pfam" id="PF05170"/>
    </source>
</evidence>
<dbReference type="EMBL" id="QKRX01000006">
    <property type="protein sequence ID" value="RAU17970.1"/>
    <property type="molecule type" value="Genomic_DNA"/>
</dbReference>
<feature type="transmembrane region" description="Helical" evidence="1">
    <location>
        <begin position="7"/>
        <end position="26"/>
    </location>
</feature>
<keyword evidence="1" id="KW-0472">Membrane</keyword>
<dbReference type="InterPro" id="IPR007844">
    <property type="entry name" value="AsmA"/>
</dbReference>
<evidence type="ECO:0000313" key="4">
    <source>
        <dbReference type="Proteomes" id="UP000250744"/>
    </source>
</evidence>
<gene>
    <name evidence="3" type="ORF">DN062_09255</name>
</gene>
<accession>A0A364NLV2</accession>
<keyword evidence="1" id="KW-1133">Transmembrane helix</keyword>
<organism evidence="3 4">
    <name type="scientific">Nitrincola tibetensis</name>
    <dbReference type="NCBI Taxonomy" id="2219697"/>
    <lineage>
        <taxon>Bacteria</taxon>
        <taxon>Pseudomonadati</taxon>
        <taxon>Pseudomonadota</taxon>
        <taxon>Gammaproteobacteria</taxon>
        <taxon>Oceanospirillales</taxon>
        <taxon>Oceanospirillaceae</taxon>
        <taxon>Nitrincola</taxon>
    </lineage>
</organism>
<dbReference type="AlphaFoldDB" id="A0A364NLV2"/>
<dbReference type="PANTHER" id="PTHR30441:SF4">
    <property type="entry name" value="PROTEIN ASMA"/>
    <property type="match status" value="1"/>
</dbReference>
<sequence length="708" mass="78242">MRLISKIVLGVLALIITLIALALFYVTSVFNPNDFKPDIKQLAFDKAGIELTIESDIEWSLYPWLGIQLNELTVKYPDKPTLASIDKAQASLDLIALLSKRIEVDAILLDGLRISLHTDSDGISNWHAVTPESEAPSTVDAPASGRSDVKLEHLLIRSFTLKNAGVRYENELDNTLTELTHIQFKTDVISYNTPTSIDFETGIQFFKERERLFNGQSQFKGQVTLSPNLNEIEISPFSVTLDSRDQPNLSTPLRLVLTGQLKLNRALEQLQLSNLIANLENLTLRGQFDVNNFSEFEVLGKINSDPFDLKRFLSAIGINEPQTADPQALRSVRLDSQLKGTPASWHLSPLNIDIDSSAWTGLASFDTATAQPHVELSTLKLNLNDYLPAQTDQSTQPSTMSVETNEPSRVFNPDDLRALNLSAIIGVTELKYDQFLLHNLHFNMQAQDGNIDVKQLDVDVFEGRIRNQVSINVNQTPATIALKNSVSELNLEKVLLTLANSNTLTGALSASANLTARGHTTQQWLNSLSGTADVRLVDGVIQGIDMAQTLCQGIQSALALGINPVQVDRSTPFANMGGTFDLNQGVVSNNDLRASMDAMQLTGAGTVNLPQQLLDYRLGFKVTDNLFKQTCSVNNRLEGLELPILCSGRFDTPPTEMCKPDTRVFTQLLRQELQRKVEEKLGGQVEEKLIERLGGDEGTRNLIRGLIR</sequence>
<reference evidence="3 4" key="1">
    <citation type="submission" date="2018-06" db="EMBL/GenBank/DDBJ databases">
        <title>Nitrincola tibetense sp. nov., isolated from Lake XuguoCo on Tibetan Plateau.</title>
        <authorList>
            <person name="Xing P."/>
        </authorList>
    </citation>
    <scope>NUCLEOTIDE SEQUENCE [LARGE SCALE GENOMIC DNA]</scope>
    <source>
        <strain evidence="4">xg18</strain>
    </source>
</reference>